<reference evidence="3 4" key="1">
    <citation type="journal article" date="2005" name="Int. J. Syst. Evol. Microbiol.">
        <title>Bacillus litoralis sp. nov., isolated from a tidal flat of the Yellow Sea in Korea.</title>
        <authorList>
            <person name="Yoon J.H."/>
            <person name="Oh T.K."/>
        </authorList>
    </citation>
    <scope>NUCLEOTIDE SEQUENCE [LARGE SCALE GENOMIC DNA]</scope>
    <source>
        <strain evidence="3 4">SW-211</strain>
    </source>
</reference>
<dbReference type="GO" id="GO:0009294">
    <property type="term" value="P:DNA-mediated transformation"/>
    <property type="evidence" value="ECO:0007669"/>
    <property type="project" value="InterPro"/>
</dbReference>
<sequence>MLTNFLQFKEIEWTQYLNIQSQQANLIRQEYNSLCFEQLNDQYNRDNISFTTTFQNNYPILLKQIADPPPILFYKGNISLASYSKLISVVGTRFPSQYGRLALHHILKPLIKVNWVIVSGMAKGIDTIAHEAALSNNGKTIAVIAGGLNHVYPKENISLSEKIISSHLLLSEHPPDTKPQKWHFPMRNRIISGVSIGTIVIQAKRRSGSLITAHQALEQNREVFAVPGSIFEECSSGTNELILSGAKLVRKAEDIKDEFQFFD</sequence>
<protein>
    <submittedName>
        <fullName evidence="3">DNA-protecting protein DprA</fullName>
    </submittedName>
</protein>
<dbReference type="InterPro" id="IPR057666">
    <property type="entry name" value="DrpA_SLOG"/>
</dbReference>
<dbReference type="PANTHER" id="PTHR43022">
    <property type="entry name" value="PROTEIN SMF"/>
    <property type="match status" value="1"/>
</dbReference>
<evidence type="ECO:0000313" key="3">
    <source>
        <dbReference type="EMBL" id="TXC92206.1"/>
    </source>
</evidence>
<evidence type="ECO:0000313" key="4">
    <source>
        <dbReference type="Proteomes" id="UP000321363"/>
    </source>
</evidence>
<comment type="caution">
    <text evidence="3">The sequence shown here is derived from an EMBL/GenBank/DDBJ whole genome shotgun (WGS) entry which is preliminary data.</text>
</comment>
<dbReference type="InterPro" id="IPR003488">
    <property type="entry name" value="DprA"/>
</dbReference>
<evidence type="ECO:0000259" key="2">
    <source>
        <dbReference type="Pfam" id="PF02481"/>
    </source>
</evidence>
<dbReference type="OrthoDB" id="9785707at2"/>
<organism evidence="3 4">
    <name type="scientific">Metabacillus litoralis</name>
    <dbReference type="NCBI Taxonomy" id="152268"/>
    <lineage>
        <taxon>Bacteria</taxon>
        <taxon>Bacillati</taxon>
        <taxon>Bacillota</taxon>
        <taxon>Bacilli</taxon>
        <taxon>Bacillales</taxon>
        <taxon>Bacillaceae</taxon>
        <taxon>Metabacillus</taxon>
    </lineage>
</organism>
<comment type="similarity">
    <text evidence="1">Belongs to the DprA/Smf family.</text>
</comment>
<evidence type="ECO:0000256" key="1">
    <source>
        <dbReference type="ARBA" id="ARBA00006525"/>
    </source>
</evidence>
<dbReference type="PANTHER" id="PTHR43022:SF1">
    <property type="entry name" value="PROTEIN SMF"/>
    <property type="match status" value="1"/>
</dbReference>
<keyword evidence="4" id="KW-1185">Reference proteome</keyword>
<dbReference type="Pfam" id="PF02481">
    <property type="entry name" value="DNA_processg_A"/>
    <property type="match status" value="1"/>
</dbReference>
<gene>
    <name evidence="3" type="primary">dprA</name>
    <name evidence="3" type="ORF">FS935_06190</name>
</gene>
<accession>A0A5C6W8T7</accession>
<dbReference type="EMBL" id="VOQF01000003">
    <property type="protein sequence ID" value="TXC92206.1"/>
    <property type="molecule type" value="Genomic_DNA"/>
</dbReference>
<proteinExistence type="inferred from homology"/>
<dbReference type="Gene3D" id="3.40.50.450">
    <property type="match status" value="1"/>
</dbReference>
<dbReference type="NCBIfam" id="TIGR00732">
    <property type="entry name" value="dprA"/>
    <property type="match status" value="1"/>
</dbReference>
<dbReference type="Proteomes" id="UP000321363">
    <property type="component" value="Unassembled WGS sequence"/>
</dbReference>
<name>A0A5C6W8T7_9BACI</name>
<feature type="domain" description="Smf/DprA SLOG" evidence="2">
    <location>
        <begin position="50"/>
        <end position="259"/>
    </location>
</feature>
<dbReference type="AlphaFoldDB" id="A0A5C6W8T7"/>
<dbReference type="SUPFAM" id="SSF102405">
    <property type="entry name" value="MCP/YpsA-like"/>
    <property type="match status" value="1"/>
</dbReference>